<organism evidence="1 2">
    <name type="scientific">Nocardioides baekrokdamisoli</name>
    <dbReference type="NCBI Taxonomy" id="1804624"/>
    <lineage>
        <taxon>Bacteria</taxon>
        <taxon>Bacillati</taxon>
        <taxon>Actinomycetota</taxon>
        <taxon>Actinomycetes</taxon>
        <taxon>Propionibacteriales</taxon>
        <taxon>Nocardioidaceae</taxon>
        <taxon>Nocardioides</taxon>
    </lineage>
</organism>
<evidence type="ECO:0000313" key="1">
    <source>
        <dbReference type="EMBL" id="BBH15906.1"/>
    </source>
</evidence>
<dbReference type="SUPFAM" id="SSF89807">
    <property type="entry name" value="Dodecin-like"/>
    <property type="match status" value="1"/>
</dbReference>
<gene>
    <name evidence="1" type="ORF">Back2_01930</name>
</gene>
<dbReference type="InterPro" id="IPR036694">
    <property type="entry name" value="Dodecin-like_sf"/>
</dbReference>
<protein>
    <recommendedName>
        <fullName evidence="3">Dodecin</fullName>
    </recommendedName>
</protein>
<proteinExistence type="predicted"/>
<dbReference type="AlphaFoldDB" id="A0A3G9IC69"/>
<name>A0A3G9IC69_9ACTN</name>
<dbReference type="KEGG" id="nbe:Back2_01930"/>
<evidence type="ECO:0000313" key="2">
    <source>
        <dbReference type="Proteomes" id="UP000271573"/>
    </source>
</evidence>
<dbReference type="PANTHER" id="PTHR39324">
    <property type="entry name" value="CALCIUM DODECIN"/>
    <property type="match status" value="1"/>
</dbReference>
<sequence length="100" mass="11026">MVIRIGAVRLLTLSIVRAPRRPVAFVYAASMSNRTYGISEVVGTSPISSDDAIRNAVARASKTLRHVDWFEVIGVRGQIKDGGVEHFQVTIKVGFRLEDE</sequence>
<dbReference type="InterPro" id="IPR009923">
    <property type="entry name" value="Dodecin"/>
</dbReference>
<evidence type="ECO:0008006" key="3">
    <source>
        <dbReference type="Google" id="ProtNLM"/>
    </source>
</evidence>
<dbReference type="NCBIfam" id="NF043052">
    <property type="entry name" value="DodecBact"/>
    <property type="match status" value="1"/>
</dbReference>
<reference evidence="1 2" key="1">
    <citation type="submission" date="2018-11" db="EMBL/GenBank/DDBJ databases">
        <title>Complete genome sequence of Nocardioides baekrokdamisoli strain KCTC 39748.</title>
        <authorList>
            <person name="Kang S.W."/>
            <person name="Lee K.C."/>
            <person name="Kim K.K."/>
            <person name="Kim J.S."/>
            <person name="Kim D.S."/>
            <person name="Ko S.H."/>
            <person name="Yang S.H."/>
            <person name="Shin Y.K."/>
            <person name="Lee J.S."/>
        </authorList>
    </citation>
    <scope>NUCLEOTIDE SEQUENCE [LARGE SCALE GENOMIC DNA]</scope>
    <source>
        <strain evidence="1 2">KCTC 39748</strain>
    </source>
</reference>
<dbReference type="PANTHER" id="PTHR39324:SF1">
    <property type="entry name" value="CALCIUM DODECIN"/>
    <property type="match status" value="1"/>
</dbReference>
<dbReference type="Gene3D" id="3.30.1660.10">
    <property type="entry name" value="Flavin-binding protein dodecin"/>
    <property type="match status" value="1"/>
</dbReference>
<dbReference type="InterPro" id="IPR025543">
    <property type="entry name" value="Dodecin-like"/>
</dbReference>
<dbReference type="Proteomes" id="UP000271573">
    <property type="component" value="Chromosome"/>
</dbReference>
<dbReference type="EMBL" id="AP019307">
    <property type="protein sequence ID" value="BBH15906.1"/>
    <property type="molecule type" value="Genomic_DNA"/>
</dbReference>
<dbReference type="Pfam" id="PF07311">
    <property type="entry name" value="Dodecin"/>
    <property type="match status" value="1"/>
</dbReference>
<keyword evidence="2" id="KW-1185">Reference proteome</keyword>
<accession>A0A3G9IC69</accession>
<dbReference type="InterPro" id="IPR050049">
    <property type="entry name" value="Dodecin_bact"/>
</dbReference>